<evidence type="ECO:0000256" key="8">
    <source>
        <dbReference type="HAMAP-Rule" id="MF_01310"/>
    </source>
</evidence>
<protein>
    <recommendedName>
        <fullName evidence="6 8">Small ribosomal subunit protein uS11</fullName>
    </recommendedName>
</protein>
<dbReference type="Proteomes" id="UP000287830">
    <property type="component" value="Unassembled WGS sequence"/>
</dbReference>
<evidence type="ECO:0000256" key="10">
    <source>
        <dbReference type="SAM" id="MobiDB-lite"/>
    </source>
</evidence>
<keyword evidence="4 8" id="KW-0689">Ribosomal protein</keyword>
<dbReference type="InterPro" id="IPR018102">
    <property type="entry name" value="Ribosomal_uS11_CS"/>
</dbReference>
<dbReference type="PANTHER" id="PTHR11759">
    <property type="entry name" value="40S RIBOSOMAL PROTEIN S14/30S RIBOSOMAL PROTEIN S11"/>
    <property type="match status" value="1"/>
</dbReference>
<comment type="function">
    <text evidence="7 8">Located on the platform of the 30S subunit, it bridges several disparate RNA helices of the 16S rRNA. Forms part of the Shine-Dalgarno cleft in the 70S ribosome.</text>
</comment>
<evidence type="ECO:0000313" key="12">
    <source>
        <dbReference type="Proteomes" id="UP000287830"/>
    </source>
</evidence>
<organism evidence="11 12">
    <name type="scientific">Streptomyces chrestomyceticus JCM 4735</name>
    <dbReference type="NCBI Taxonomy" id="1306181"/>
    <lineage>
        <taxon>Bacteria</taxon>
        <taxon>Bacillati</taxon>
        <taxon>Actinomycetota</taxon>
        <taxon>Actinomycetes</taxon>
        <taxon>Kitasatosporales</taxon>
        <taxon>Streptomycetaceae</taxon>
        <taxon>Streptomyces</taxon>
    </lineage>
</organism>
<keyword evidence="3 8" id="KW-0694">RNA-binding</keyword>
<keyword evidence="2 8" id="KW-0699">rRNA-binding</keyword>
<comment type="caution">
    <text evidence="11">The sequence shown here is derived from an EMBL/GenBank/DDBJ whole genome shotgun (WGS) entry which is preliminary data.</text>
</comment>
<gene>
    <name evidence="8 11" type="primary">rpsK</name>
    <name evidence="11" type="ORF">OEIGOIKO_04619</name>
</gene>
<evidence type="ECO:0000256" key="1">
    <source>
        <dbReference type="ARBA" id="ARBA00006194"/>
    </source>
</evidence>
<evidence type="ECO:0000256" key="9">
    <source>
        <dbReference type="RuleBase" id="RU003629"/>
    </source>
</evidence>
<dbReference type="HAMAP" id="MF_01310">
    <property type="entry name" value="Ribosomal_uS11"/>
    <property type="match status" value="1"/>
</dbReference>
<dbReference type="InterPro" id="IPR036967">
    <property type="entry name" value="Ribosomal_uS11_sf"/>
</dbReference>
<dbReference type="InterPro" id="IPR019981">
    <property type="entry name" value="Ribosomal_uS11_bac-type"/>
</dbReference>
<proteinExistence type="inferred from homology"/>
<feature type="region of interest" description="Disordered" evidence="10">
    <location>
        <begin position="115"/>
        <end position="140"/>
    </location>
</feature>
<dbReference type="FunFam" id="3.30.420.80:FF:000001">
    <property type="entry name" value="30S ribosomal protein S11"/>
    <property type="match status" value="1"/>
</dbReference>
<accession>A0A7U9KXZ3</accession>
<dbReference type="SUPFAM" id="SSF53137">
    <property type="entry name" value="Translational machinery components"/>
    <property type="match status" value="1"/>
</dbReference>
<dbReference type="Gene3D" id="3.30.420.80">
    <property type="entry name" value="Ribosomal protein S11"/>
    <property type="match status" value="1"/>
</dbReference>
<keyword evidence="5 8" id="KW-0687">Ribonucleoprotein</keyword>
<evidence type="ECO:0000256" key="3">
    <source>
        <dbReference type="ARBA" id="ARBA00022884"/>
    </source>
</evidence>
<dbReference type="GO" id="GO:0006412">
    <property type="term" value="P:translation"/>
    <property type="evidence" value="ECO:0007669"/>
    <property type="project" value="UniProtKB-UniRule"/>
</dbReference>
<dbReference type="AlphaFoldDB" id="A0A7U9KXZ3"/>
<dbReference type="OrthoDB" id="9806415at2"/>
<dbReference type="NCBIfam" id="TIGR03632">
    <property type="entry name" value="uS11_bact"/>
    <property type="match status" value="1"/>
</dbReference>
<dbReference type="GO" id="GO:0005840">
    <property type="term" value="C:ribosome"/>
    <property type="evidence" value="ECO:0007669"/>
    <property type="project" value="UniProtKB-KW"/>
</dbReference>
<dbReference type="InterPro" id="IPR001971">
    <property type="entry name" value="Ribosomal_uS11"/>
</dbReference>
<dbReference type="GO" id="GO:1990904">
    <property type="term" value="C:ribonucleoprotein complex"/>
    <property type="evidence" value="ECO:0007669"/>
    <property type="project" value="UniProtKB-KW"/>
</dbReference>
<evidence type="ECO:0000256" key="7">
    <source>
        <dbReference type="ARBA" id="ARBA00058053"/>
    </source>
</evidence>
<comment type="subunit">
    <text evidence="8">Part of the 30S ribosomal subunit. Interacts with proteins S7 and S18. Binds to IF-3.</text>
</comment>
<dbReference type="Pfam" id="PF00411">
    <property type="entry name" value="Ribosomal_S11"/>
    <property type="match status" value="1"/>
</dbReference>
<dbReference type="NCBIfam" id="NF003698">
    <property type="entry name" value="PRK05309.1"/>
    <property type="match status" value="1"/>
</dbReference>
<dbReference type="EMBL" id="BHZC01000001">
    <property type="protein sequence ID" value="GCD36838.1"/>
    <property type="molecule type" value="Genomic_DNA"/>
</dbReference>
<dbReference type="PROSITE" id="PS00054">
    <property type="entry name" value="RIBOSOMAL_S11"/>
    <property type="match status" value="1"/>
</dbReference>
<evidence type="ECO:0000256" key="4">
    <source>
        <dbReference type="ARBA" id="ARBA00022980"/>
    </source>
</evidence>
<reference evidence="11 12" key="1">
    <citation type="submission" date="2018-11" db="EMBL/GenBank/DDBJ databases">
        <title>Whole genome sequence of Streptomyces chrestomyceticus NBRC 13444(T).</title>
        <authorList>
            <person name="Komaki H."/>
            <person name="Tamura T."/>
        </authorList>
    </citation>
    <scope>NUCLEOTIDE SEQUENCE [LARGE SCALE GENOMIC DNA]</scope>
    <source>
        <strain evidence="11 12">NBRC 13444</strain>
    </source>
</reference>
<evidence type="ECO:0000256" key="6">
    <source>
        <dbReference type="ARBA" id="ARBA00035160"/>
    </source>
</evidence>
<sequence>MPPKGRTAGAKKVRRKEKKNVAHGHAHIKSTFNNTIVSITDPTGNVISWASAGHVGFKGSRKSTPFAAQMAAESAARRAQEHGMRKVDVFVKGPGSGRETAIRSLQATGLEVGSIQDVTPTPHNGCRPPSAVASDVARSS</sequence>
<comment type="similarity">
    <text evidence="1 8 9">Belongs to the universal ribosomal protein uS11 family.</text>
</comment>
<name>A0A7U9KXZ3_9ACTN</name>
<evidence type="ECO:0000256" key="2">
    <source>
        <dbReference type="ARBA" id="ARBA00022730"/>
    </source>
</evidence>
<dbReference type="GO" id="GO:0003735">
    <property type="term" value="F:structural constituent of ribosome"/>
    <property type="evidence" value="ECO:0007669"/>
    <property type="project" value="InterPro"/>
</dbReference>
<dbReference type="GO" id="GO:0019843">
    <property type="term" value="F:rRNA binding"/>
    <property type="evidence" value="ECO:0007669"/>
    <property type="project" value="UniProtKB-UniRule"/>
</dbReference>
<dbReference type="PIRSF" id="PIRSF002131">
    <property type="entry name" value="Ribosomal_S11"/>
    <property type="match status" value="1"/>
</dbReference>
<evidence type="ECO:0000256" key="5">
    <source>
        <dbReference type="ARBA" id="ARBA00023274"/>
    </source>
</evidence>
<evidence type="ECO:0000313" key="11">
    <source>
        <dbReference type="EMBL" id="GCD36838.1"/>
    </source>
</evidence>